<reference evidence="4" key="1">
    <citation type="submission" date="2016-11" db="EMBL/GenBank/DDBJ databases">
        <title>Dehalogenimonas formicexedens sp. nov., a chlorinated alkane respiring bacterium isolated from contaminated groundwater.</title>
        <authorList>
            <person name="Key T.A."/>
            <person name="Bowman K.S."/>
            <person name="Lee I."/>
            <person name="Chun J."/>
            <person name="Albuquerque L."/>
            <person name="da Costa M.S."/>
            <person name="Rainey F.A."/>
            <person name="Moe W.M."/>
        </authorList>
    </citation>
    <scope>NUCLEOTIDE SEQUENCE [LARGE SCALE GENOMIC DNA]</scope>
    <source>
        <strain evidence="4">NSZ-14</strain>
    </source>
</reference>
<dbReference type="Pfam" id="PF07411">
    <property type="entry name" value="DUF1508"/>
    <property type="match status" value="1"/>
</dbReference>
<organism evidence="3 4">
    <name type="scientific">Dehalogenimonas formicexedens</name>
    <dbReference type="NCBI Taxonomy" id="1839801"/>
    <lineage>
        <taxon>Bacteria</taxon>
        <taxon>Bacillati</taxon>
        <taxon>Chloroflexota</taxon>
        <taxon>Dehalococcoidia</taxon>
        <taxon>Dehalococcoidales</taxon>
        <taxon>Dehalococcoidaceae</taxon>
        <taxon>Dehalogenimonas</taxon>
    </lineage>
</organism>
<dbReference type="InterPro" id="IPR010879">
    <property type="entry name" value="DUF1508"/>
</dbReference>
<dbReference type="OrthoDB" id="9802792at2"/>
<dbReference type="SUPFAM" id="SSF160113">
    <property type="entry name" value="YegP-like"/>
    <property type="match status" value="1"/>
</dbReference>
<feature type="domain" description="DUF1508" evidence="2">
    <location>
        <begin position="10"/>
        <end position="55"/>
    </location>
</feature>
<dbReference type="EMBL" id="CP018258">
    <property type="protein sequence ID" value="APV44158.1"/>
    <property type="molecule type" value="Genomic_DNA"/>
</dbReference>
<sequence>MTGKFQVYKDKSGEYRFRLIAGNGRIIAVSEGYETEPSAMAGIEAVREYSSKANVWFLAGEVEKECESEGTYKMPENNSSDLDKLVASLDADEAEQAYTHSMELLIHEFRTLSERNTIFIAVQTILVGISGTLAYFISGDTLNPLLIFIVSGFGLAFIMINYYSGKNGSEQAKFWRDYMNALENRITLRGKGLPWHSLFTLLATDHKHRFVGKWLCGACLIKRNPYPFAWLFYPMLFLFGYASAIAVVIWNKFHWEWLIVLAGSVIGVCLVALKEWWQSDNR</sequence>
<evidence type="ECO:0000259" key="2">
    <source>
        <dbReference type="Pfam" id="PF07411"/>
    </source>
</evidence>
<name>A0A1P8F6T6_9CHLR</name>
<accession>A0A1P8F6T6</accession>
<evidence type="ECO:0000313" key="3">
    <source>
        <dbReference type="EMBL" id="APV44158.1"/>
    </source>
</evidence>
<evidence type="ECO:0000313" key="4">
    <source>
        <dbReference type="Proteomes" id="UP000185934"/>
    </source>
</evidence>
<dbReference type="KEGG" id="dfo:Dform_00810"/>
<keyword evidence="1" id="KW-0812">Transmembrane</keyword>
<proteinExistence type="predicted"/>
<keyword evidence="4" id="KW-1185">Reference proteome</keyword>
<dbReference type="InterPro" id="IPR036913">
    <property type="entry name" value="YegP-like_sf"/>
</dbReference>
<feature type="transmembrane region" description="Helical" evidence="1">
    <location>
        <begin position="118"/>
        <end position="138"/>
    </location>
</feature>
<keyword evidence="1" id="KW-1133">Transmembrane helix</keyword>
<protein>
    <submittedName>
        <fullName evidence="3">Uncharacterized conserved protein YegP, UPF0339 family</fullName>
    </submittedName>
</protein>
<feature type="transmembrane region" description="Helical" evidence="1">
    <location>
        <begin position="230"/>
        <end position="251"/>
    </location>
</feature>
<evidence type="ECO:0000256" key="1">
    <source>
        <dbReference type="SAM" id="Phobius"/>
    </source>
</evidence>
<keyword evidence="1" id="KW-0472">Membrane</keyword>
<dbReference type="InterPro" id="IPR051141">
    <property type="entry name" value="UPF0339_domain"/>
</dbReference>
<gene>
    <name evidence="3" type="ORF">Dform_00810</name>
</gene>
<feature type="transmembrane region" description="Helical" evidence="1">
    <location>
        <begin position="257"/>
        <end position="277"/>
    </location>
</feature>
<dbReference type="Gene3D" id="2.30.29.80">
    <property type="match status" value="1"/>
</dbReference>
<feature type="transmembrane region" description="Helical" evidence="1">
    <location>
        <begin position="144"/>
        <end position="163"/>
    </location>
</feature>
<dbReference type="STRING" id="1839801.Dform_00810"/>
<dbReference type="Proteomes" id="UP000185934">
    <property type="component" value="Chromosome"/>
</dbReference>
<dbReference type="PANTHER" id="PTHR40606">
    <property type="match status" value="1"/>
</dbReference>
<dbReference type="AlphaFoldDB" id="A0A1P8F6T6"/>
<dbReference type="PANTHER" id="PTHR40606:SF1">
    <property type="entry name" value="UPF0339 PROTEIN YEGP"/>
    <property type="match status" value="1"/>
</dbReference>